<sequence length="513" mass="56558">MEEGAGAAFGLDAIELDDRMRLFSYASSPDRAAYRWILLAMESARTGYQVVLSNKEVAAALLQLCERHPECPDPAELDLLVKLDQLHDWKVLDRTEDATRAASLAEYRNRHSVYCFTEAGWIAHQAVERVIHARVGEEGLSRTVFRELLADLEALAAANASGDSIEVYSRFNRLDKALADIVDRAARFYTMLADLARTQEASPQIFLSHKDALLTHLRDFHTELQLYSPLLAEAVMKVEQTGPYQLIQHAADADDRLFTSMGERLEDWNHRWEGLKSWLAPSSVGGRSEAGRLADATVTAIGDITSMLRRLTEATRGGVSRESQLRHLAAWLNAAPTERAAHALFDAVFGLGGPRHLSVAHEDHEAISTAKSWWDAPAVELSRTLTEKGREPGSRNGNAGKLQRNDAERRRLRERQLTDNARRTAAAAELVEQTRDGFAGPVLTEAQTALLLRLLDAALASRNGPLNHPISATAHGIRLRLEPDLGGRTTVACKSGSLHLDGVRLTITAGGRR</sequence>
<dbReference type="InterPro" id="IPR013493">
    <property type="entry name" value="CHP02677"/>
</dbReference>
<dbReference type="AlphaFoldDB" id="A0A4S8QKA1"/>
<evidence type="ECO:0000256" key="1">
    <source>
        <dbReference type="SAM" id="MobiDB-lite"/>
    </source>
</evidence>
<dbReference type="Proteomes" id="UP000308760">
    <property type="component" value="Unassembled WGS sequence"/>
</dbReference>
<evidence type="ECO:0000313" key="2">
    <source>
        <dbReference type="EMBL" id="THV41174.1"/>
    </source>
</evidence>
<dbReference type="RefSeq" id="WP_136534974.1">
    <property type="nucleotide sequence ID" value="NZ_STGY01000051.1"/>
</dbReference>
<keyword evidence="3" id="KW-1185">Reference proteome</keyword>
<reference evidence="2 3" key="2">
    <citation type="submission" date="2019-05" db="EMBL/GenBank/DDBJ databases">
        <title>Glycomyces buryatensis sp. nov.</title>
        <authorList>
            <person name="Nikitina E."/>
        </authorList>
    </citation>
    <scope>NUCLEOTIDE SEQUENCE [LARGE SCALE GENOMIC DNA]</scope>
    <source>
        <strain evidence="2 3">18</strain>
    </source>
</reference>
<protein>
    <submittedName>
        <fullName evidence="2">TIGR02677 family protein</fullName>
    </submittedName>
</protein>
<organism evidence="2 3">
    <name type="scientific">Glycomyces buryatensis</name>
    <dbReference type="NCBI Taxonomy" id="2570927"/>
    <lineage>
        <taxon>Bacteria</taxon>
        <taxon>Bacillati</taxon>
        <taxon>Actinomycetota</taxon>
        <taxon>Actinomycetes</taxon>
        <taxon>Glycomycetales</taxon>
        <taxon>Glycomycetaceae</taxon>
        <taxon>Glycomyces</taxon>
    </lineage>
</organism>
<evidence type="ECO:0000313" key="3">
    <source>
        <dbReference type="Proteomes" id="UP000308760"/>
    </source>
</evidence>
<reference evidence="3" key="1">
    <citation type="submission" date="2019-04" db="EMBL/GenBank/DDBJ databases">
        <title>Nocardioides xinjiangensis sp. nov.</title>
        <authorList>
            <person name="Liu S."/>
        </authorList>
    </citation>
    <scope>NUCLEOTIDE SEQUENCE [LARGE SCALE GENOMIC DNA]</scope>
    <source>
        <strain evidence="3">18</strain>
    </source>
</reference>
<proteinExistence type="predicted"/>
<accession>A0A4S8QKA1</accession>
<feature type="region of interest" description="Disordered" evidence="1">
    <location>
        <begin position="384"/>
        <end position="416"/>
    </location>
</feature>
<dbReference type="Pfam" id="PF09660">
    <property type="entry name" value="DUF2397"/>
    <property type="match status" value="1"/>
</dbReference>
<name>A0A4S8QKA1_9ACTN</name>
<dbReference type="EMBL" id="STGY01000051">
    <property type="protein sequence ID" value="THV41174.1"/>
    <property type="molecule type" value="Genomic_DNA"/>
</dbReference>
<feature type="compositionally biased region" description="Basic and acidic residues" evidence="1">
    <location>
        <begin position="403"/>
        <end position="416"/>
    </location>
</feature>
<comment type="caution">
    <text evidence="2">The sequence shown here is derived from an EMBL/GenBank/DDBJ whole genome shotgun (WGS) entry which is preliminary data.</text>
</comment>
<dbReference type="NCBIfam" id="TIGR02677">
    <property type="entry name" value="TIGR02677 family protein"/>
    <property type="match status" value="1"/>
</dbReference>
<gene>
    <name evidence="2" type="ORF">FAB82_13060</name>
</gene>
<dbReference type="OrthoDB" id="5508807at2"/>